<dbReference type="RefSeq" id="XP_062639385.1">
    <property type="nucleotide sequence ID" value="XM_062779834.1"/>
</dbReference>
<dbReference type="InterPro" id="IPR035979">
    <property type="entry name" value="RBD_domain_sf"/>
</dbReference>
<proteinExistence type="predicted"/>
<name>A0AAN6V7R7_9PEZI</name>
<organism evidence="1 2">
    <name type="scientific">Dichotomopilus funicola</name>
    <dbReference type="NCBI Taxonomy" id="1934379"/>
    <lineage>
        <taxon>Eukaryota</taxon>
        <taxon>Fungi</taxon>
        <taxon>Dikarya</taxon>
        <taxon>Ascomycota</taxon>
        <taxon>Pezizomycotina</taxon>
        <taxon>Sordariomycetes</taxon>
        <taxon>Sordariomycetidae</taxon>
        <taxon>Sordariales</taxon>
        <taxon>Chaetomiaceae</taxon>
        <taxon>Dichotomopilus</taxon>
    </lineage>
</organism>
<dbReference type="GeneID" id="87816447"/>
<dbReference type="EMBL" id="MU853564">
    <property type="protein sequence ID" value="KAK4146014.1"/>
    <property type="molecule type" value="Genomic_DNA"/>
</dbReference>
<comment type="caution">
    <text evidence="1">The sequence shown here is derived from an EMBL/GenBank/DDBJ whole genome shotgun (WGS) entry which is preliminary data.</text>
</comment>
<evidence type="ECO:0000313" key="1">
    <source>
        <dbReference type="EMBL" id="KAK4146014.1"/>
    </source>
</evidence>
<gene>
    <name evidence="1" type="ORF">C8A04DRAFT_26174</name>
</gene>
<evidence type="ECO:0000313" key="2">
    <source>
        <dbReference type="Proteomes" id="UP001302676"/>
    </source>
</evidence>
<protein>
    <submittedName>
        <fullName evidence="1">Uncharacterized protein</fullName>
    </submittedName>
</protein>
<dbReference type="Proteomes" id="UP001302676">
    <property type="component" value="Unassembled WGS sequence"/>
</dbReference>
<dbReference type="AlphaFoldDB" id="A0AAN6V7R7"/>
<reference evidence="1" key="2">
    <citation type="submission" date="2023-05" db="EMBL/GenBank/DDBJ databases">
        <authorList>
            <consortium name="Lawrence Berkeley National Laboratory"/>
            <person name="Steindorff A."/>
            <person name="Hensen N."/>
            <person name="Bonometti L."/>
            <person name="Westerberg I."/>
            <person name="Brannstrom I.O."/>
            <person name="Guillou S."/>
            <person name="Cros-Aarteil S."/>
            <person name="Calhoun S."/>
            <person name="Haridas S."/>
            <person name="Kuo A."/>
            <person name="Mondo S."/>
            <person name="Pangilinan J."/>
            <person name="Riley R."/>
            <person name="Labutti K."/>
            <person name="Andreopoulos B."/>
            <person name="Lipzen A."/>
            <person name="Chen C."/>
            <person name="Yanf M."/>
            <person name="Daum C."/>
            <person name="Ng V."/>
            <person name="Clum A."/>
            <person name="Ohm R."/>
            <person name="Martin F."/>
            <person name="Silar P."/>
            <person name="Natvig D."/>
            <person name="Lalanne C."/>
            <person name="Gautier V."/>
            <person name="Ament-Velasquez S.L."/>
            <person name="Kruys A."/>
            <person name="Hutchinson M.I."/>
            <person name="Powell A.J."/>
            <person name="Barry K."/>
            <person name="Miller A.N."/>
            <person name="Grigoriev I.V."/>
            <person name="Debuchy R."/>
            <person name="Gladieux P."/>
            <person name="Thoren M.H."/>
            <person name="Johannesson H."/>
        </authorList>
    </citation>
    <scope>NUCLEOTIDE SEQUENCE</scope>
    <source>
        <strain evidence="1">CBS 141.50</strain>
    </source>
</reference>
<dbReference type="GO" id="GO:0003676">
    <property type="term" value="F:nucleic acid binding"/>
    <property type="evidence" value="ECO:0007669"/>
    <property type="project" value="InterPro"/>
</dbReference>
<reference evidence="1" key="1">
    <citation type="journal article" date="2023" name="Mol. Phylogenet. Evol.">
        <title>Genome-scale phylogeny and comparative genomics of the fungal order Sordariales.</title>
        <authorList>
            <person name="Hensen N."/>
            <person name="Bonometti L."/>
            <person name="Westerberg I."/>
            <person name="Brannstrom I.O."/>
            <person name="Guillou S."/>
            <person name="Cros-Aarteil S."/>
            <person name="Calhoun S."/>
            <person name="Haridas S."/>
            <person name="Kuo A."/>
            <person name="Mondo S."/>
            <person name="Pangilinan J."/>
            <person name="Riley R."/>
            <person name="LaButti K."/>
            <person name="Andreopoulos B."/>
            <person name="Lipzen A."/>
            <person name="Chen C."/>
            <person name="Yan M."/>
            <person name="Daum C."/>
            <person name="Ng V."/>
            <person name="Clum A."/>
            <person name="Steindorff A."/>
            <person name="Ohm R.A."/>
            <person name="Martin F."/>
            <person name="Silar P."/>
            <person name="Natvig D.O."/>
            <person name="Lalanne C."/>
            <person name="Gautier V."/>
            <person name="Ament-Velasquez S.L."/>
            <person name="Kruys A."/>
            <person name="Hutchinson M.I."/>
            <person name="Powell A.J."/>
            <person name="Barry K."/>
            <person name="Miller A.N."/>
            <person name="Grigoriev I.V."/>
            <person name="Debuchy R."/>
            <person name="Gladieux P."/>
            <person name="Hiltunen Thoren M."/>
            <person name="Johannesson H."/>
        </authorList>
    </citation>
    <scope>NUCLEOTIDE SEQUENCE</scope>
    <source>
        <strain evidence="1">CBS 141.50</strain>
    </source>
</reference>
<sequence>MLFSTSPSNTNIYHPNIYHPNIYHPNIYHPNNHFNNIYTNPYTTNPHNFPPPLPPPQNDPTNQSFFLRNLPPNTTVSILLSSIRGIGRVYYASVRPPNPNPNTNTNNLPVTPGSWNAGAAARLVFFDVEAAHVFWELYDRAKGKVRFPFVVGGQEVVVDRNRIRVIPSASQGEGRMRMGYCSRVVRVMRVMKGGGEEDDDEEELDVRGMLMAFSANFAFEMDEIVVGFEERVVAGPGGRRGLVEVVEFRFGSFRGQAEYVYFVLMGRRGLEVSFGRDPCGL</sequence>
<dbReference type="SUPFAM" id="SSF54928">
    <property type="entry name" value="RNA-binding domain, RBD"/>
    <property type="match status" value="1"/>
</dbReference>
<accession>A0AAN6V7R7</accession>
<keyword evidence="2" id="KW-1185">Reference proteome</keyword>